<dbReference type="Gene3D" id="1.20.1270.60">
    <property type="entry name" value="Arfaptin homology (AH) domain/BAR domain"/>
    <property type="match status" value="1"/>
</dbReference>
<evidence type="ECO:0008006" key="13">
    <source>
        <dbReference type="Google" id="ProtNLM"/>
    </source>
</evidence>
<evidence type="ECO:0000256" key="6">
    <source>
        <dbReference type="ARBA" id="ARBA00023329"/>
    </source>
</evidence>
<dbReference type="InterPro" id="IPR027267">
    <property type="entry name" value="AH/BAR_dom_sf"/>
</dbReference>
<keyword evidence="4" id="KW-0813">Transport</keyword>
<evidence type="ECO:0000256" key="2">
    <source>
        <dbReference type="ARBA" id="ARBA00010883"/>
    </source>
</evidence>
<sequence length="518" mass="58604">MYDFDGVADNGELSIRANEILTVTRQDVGDGWWEGRNVQGEVGFFPEAYVETLPSVPQPPAIPARNQGSYSSGGVGGQASSWDSSSYNQQQYQKTAYSSSYSYGQTATDGGGEQDAKGSGTIRKSLNRFTVFVKSGGENYMLGSAKASVDPRDKMEVVETADGIQWGKSPEVFSVEIKNPTKASKLKGMKSFIAYEVTPTHTNRSVTRRYKHFDWLYNRLVEKYSVISIPPLPDKQVTGRYEEEFIQHRMAQLQLWMNRMTRHSIVSRADVFQHFLSCGDDKNTWKAGKRRAERDNLIGGSFFLAIETPSTPLDMQEVEQQLDNFGKFVKSMDDSVKTVYNTAHDNSKKHVGPYKREFQKVGAAFNALSTSFELDNTPKSRPLTEAIAFTGRAYDEIGLLFSEQPKNDLHPFMDALHEYRGIIPTFPDILQVHKGAMGKFRECQKLQEEGKMEASEVEGVQQRLETISYATLAEMNHFHKERISDIKVMMQNYLQQQIAFYQQVTSKLQEALIQYDNV</sequence>
<evidence type="ECO:0000256" key="8">
    <source>
        <dbReference type="PROSITE-ProRule" id="PRU00192"/>
    </source>
</evidence>
<dbReference type="GO" id="GO:0015031">
    <property type="term" value="P:protein transport"/>
    <property type="evidence" value="ECO:0007669"/>
    <property type="project" value="UniProtKB-KW"/>
</dbReference>
<dbReference type="FunCoup" id="C3YQ41">
    <property type="interactions" value="627"/>
</dbReference>
<dbReference type="Gene3D" id="3.30.1520.10">
    <property type="entry name" value="Phox-like domain"/>
    <property type="match status" value="1"/>
</dbReference>
<dbReference type="eggNOG" id="KOG2528">
    <property type="taxonomic scope" value="Eukaryota"/>
</dbReference>
<feature type="domain" description="PX" evidence="11">
    <location>
        <begin position="173"/>
        <end position="283"/>
    </location>
</feature>
<keyword evidence="3 8" id="KW-0728">SH3 domain</keyword>
<feature type="binding site" evidence="7">
    <location>
        <position position="209"/>
    </location>
    <ligand>
        <name>a 1,2-diacyl-sn-glycero-3-phospho-(1D-myo-inositol-4,5-bisphosphate)</name>
        <dbReference type="ChEBI" id="CHEBI:58456"/>
    </ligand>
</feature>
<dbReference type="Pfam" id="PF10456">
    <property type="entry name" value="BAR_3_WASP_bdg"/>
    <property type="match status" value="1"/>
</dbReference>
<gene>
    <name evidence="12" type="ORF">BRAFLDRAFT_115604</name>
</gene>
<name>C3YQ41_BRAFL</name>
<dbReference type="PROSITE" id="PS50002">
    <property type="entry name" value="SH3"/>
    <property type="match status" value="1"/>
</dbReference>
<dbReference type="GO" id="GO:0030659">
    <property type="term" value="C:cytoplasmic vesicle membrane"/>
    <property type="evidence" value="ECO:0007669"/>
    <property type="project" value="UniProtKB-SubCell"/>
</dbReference>
<evidence type="ECO:0000256" key="1">
    <source>
        <dbReference type="ARBA" id="ARBA00004180"/>
    </source>
</evidence>
<dbReference type="InterPro" id="IPR014536">
    <property type="entry name" value="Snx9_fam"/>
</dbReference>
<evidence type="ECO:0000256" key="9">
    <source>
        <dbReference type="SAM" id="MobiDB-lite"/>
    </source>
</evidence>
<evidence type="ECO:0000256" key="7">
    <source>
        <dbReference type="PIRSR" id="PIRSR027744-1"/>
    </source>
</evidence>
<dbReference type="PANTHER" id="PTHR45827:SF1">
    <property type="entry name" value="SORTING NEXIN"/>
    <property type="match status" value="1"/>
</dbReference>
<dbReference type="InterPro" id="IPR036871">
    <property type="entry name" value="PX_dom_sf"/>
</dbReference>
<feature type="region of interest" description="Disordered" evidence="9">
    <location>
        <begin position="56"/>
        <end position="87"/>
    </location>
</feature>
<dbReference type="EMBL" id="GG666540">
    <property type="protein sequence ID" value="EEN57545.1"/>
    <property type="molecule type" value="Genomic_DNA"/>
</dbReference>
<comment type="subcellular location">
    <subcellularLocation>
        <location evidence="1">Cytoplasmic vesicle membrane</location>
        <topology evidence="1">Peripheral membrane protein</topology>
        <orientation evidence="1">Cytoplasmic side</orientation>
    </subcellularLocation>
</comment>
<comment type="similarity">
    <text evidence="2">Belongs to the sorting nexin family.</text>
</comment>
<dbReference type="FunFam" id="1.20.1270.60:FF:000033">
    <property type="entry name" value="Sorting nexin"/>
    <property type="match status" value="1"/>
</dbReference>
<feature type="binding site" evidence="7">
    <location>
        <position position="211"/>
    </location>
    <ligand>
        <name>a 1,2-diacyl-sn-glycero-3-phospho-(1D-myo-inositol-4,5-bisphosphate)</name>
        <dbReference type="ChEBI" id="CHEBI:58456"/>
    </ligand>
</feature>
<evidence type="ECO:0000259" key="11">
    <source>
        <dbReference type="PROSITE" id="PS50195"/>
    </source>
</evidence>
<proteinExistence type="inferred from homology"/>
<dbReference type="CDD" id="cd07626">
    <property type="entry name" value="BAR_SNX9_like"/>
    <property type="match status" value="1"/>
</dbReference>
<evidence type="ECO:0000259" key="10">
    <source>
        <dbReference type="PROSITE" id="PS50002"/>
    </source>
</evidence>
<dbReference type="InterPro" id="IPR036028">
    <property type="entry name" value="SH3-like_dom_sf"/>
</dbReference>
<keyword evidence="5" id="KW-0472">Membrane</keyword>
<dbReference type="InterPro" id="IPR001683">
    <property type="entry name" value="PX_dom"/>
</dbReference>
<keyword evidence="6" id="KW-0968">Cytoplasmic vesicle</keyword>
<dbReference type="FunFam" id="3.30.1520.10:FF:000004">
    <property type="entry name" value="Sorting nexin"/>
    <property type="match status" value="1"/>
</dbReference>
<dbReference type="GO" id="GO:0000278">
    <property type="term" value="P:mitotic cell cycle"/>
    <property type="evidence" value="ECO:0007669"/>
    <property type="project" value="InterPro"/>
</dbReference>
<evidence type="ECO:0000256" key="5">
    <source>
        <dbReference type="ARBA" id="ARBA00023136"/>
    </source>
</evidence>
<dbReference type="PIRSF" id="PIRSF027744">
    <property type="entry name" value="Snx9"/>
    <property type="match status" value="1"/>
</dbReference>
<organism>
    <name type="scientific">Branchiostoma floridae</name>
    <name type="common">Florida lancelet</name>
    <name type="synonym">Amphioxus</name>
    <dbReference type="NCBI Taxonomy" id="7739"/>
    <lineage>
        <taxon>Eukaryota</taxon>
        <taxon>Metazoa</taxon>
        <taxon>Chordata</taxon>
        <taxon>Cephalochordata</taxon>
        <taxon>Leptocardii</taxon>
        <taxon>Amphioxiformes</taxon>
        <taxon>Branchiostomatidae</taxon>
        <taxon>Branchiostoma</taxon>
    </lineage>
</organism>
<dbReference type="InterPro" id="IPR001452">
    <property type="entry name" value="SH3_domain"/>
</dbReference>
<evidence type="ECO:0000313" key="12">
    <source>
        <dbReference type="EMBL" id="EEN57545.1"/>
    </source>
</evidence>
<dbReference type="InParanoid" id="C3YQ41"/>
<dbReference type="PROSITE" id="PS50195">
    <property type="entry name" value="PX"/>
    <property type="match status" value="1"/>
</dbReference>
<dbReference type="CDD" id="cd11763">
    <property type="entry name" value="SH3_SNX9_like"/>
    <property type="match status" value="1"/>
</dbReference>
<dbReference type="Pfam" id="PF00787">
    <property type="entry name" value="PX"/>
    <property type="match status" value="1"/>
</dbReference>
<dbReference type="CDD" id="cd06862">
    <property type="entry name" value="PX_SNX9_18_like"/>
    <property type="match status" value="1"/>
</dbReference>
<protein>
    <recommendedName>
        <fullName evidence="13">Sorting nexin</fullName>
    </recommendedName>
</protein>
<dbReference type="PANTHER" id="PTHR45827">
    <property type="entry name" value="SORTING NEXIN"/>
    <property type="match status" value="1"/>
</dbReference>
<dbReference type="SUPFAM" id="SSF50044">
    <property type="entry name" value="SH3-domain"/>
    <property type="match status" value="1"/>
</dbReference>
<keyword evidence="4" id="KW-0653">Protein transport</keyword>
<feature type="binding site" evidence="7">
    <location>
        <position position="249"/>
    </location>
    <ligand>
        <name>a 1,2-diacyl-sn-glycero-3-phospho-(1D-myo-inositol-4,5-bisphosphate)</name>
        <dbReference type="ChEBI" id="CHEBI:58456"/>
    </ligand>
</feature>
<dbReference type="Gene3D" id="2.30.30.40">
    <property type="entry name" value="SH3 Domains"/>
    <property type="match status" value="1"/>
</dbReference>
<accession>C3YQ41</accession>
<dbReference type="AlphaFoldDB" id="C3YQ41"/>
<evidence type="ECO:0000256" key="4">
    <source>
        <dbReference type="ARBA" id="ARBA00022927"/>
    </source>
</evidence>
<dbReference type="SMART" id="SM00326">
    <property type="entry name" value="SH3"/>
    <property type="match status" value="1"/>
</dbReference>
<dbReference type="STRING" id="7739.C3YQ41"/>
<dbReference type="SMART" id="SM00312">
    <property type="entry name" value="PX"/>
    <property type="match status" value="1"/>
</dbReference>
<dbReference type="SUPFAM" id="SSF103657">
    <property type="entry name" value="BAR/IMD domain-like"/>
    <property type="match status" value="1"/>
</dbReference>
<dbReference type="SUPFAM" id="SSF64268">
    <property type="entry name" value="PX domain"/>
    <property type="match status" value="1"/>
</dbReference>
<dbReference type="Pfam" id="PF14604">
    <property type="entry name" value="SH3_9"/>
    <property type="match status" value="1"/>
</dbReference>
<feature type="domain" description="SH3" evidence="10">
    <location>
        <begin position="1"/>
        <end position="55"/>
    </location>
</feature>
<evidence type="ECO:0000256" key="3">
    <source>
        <dbReference type="ARBA" id="ARBA00022443"/>
    </source>
</evidence>
<reference evidence="12" key="1">
    <citation type="journal article" date="2008" name="Nature">
        <title>The amphioxus genome and the evolution of the chordate karyotype.</title>
        <authorList>
            <consortium name="US DOE Joint Genome Institute (JGI-PGF)"/>
            <person name="Putnam N.H."/>
            <person name="Butts T."/>
            <person name="Ferrier D.E.K."/>
            <person name="Furlong R.F."/>
            <person name="Hellsten U."/>
            <person name="Kawashima T."/>
            <person name="Robinson-Rechavi M."/>
            <person name="Shoguchi E."/>
            <person name="Terry A."/>
            <person name="Yu J.-K."/>
            <person name="Benito-Gutierrez E.L."/>
            <person name="Dubchak I."/>
            <person name="Garcia-Fernandez J."/>
            <person name="Gibson-Brown J.J."/>
            <person name="Grigoriev I.V."/>
            <person name="Horton A.C."/>
            <person name="de Jong P.J."/>
            <person name="Jurka J."/>
            <person name="Kapitonov V.V."/>
            <person name="Kohara Y."/>
            <person name="Kuroki Y."/>
            <person name="Lindquist E."/>
            <person name="Lucas S."/>
            <person name="Osoegawa K."/>
            <person name="Pennacchio L.A."/>
            <person name="Salamov A.A."/>
            <person name="Satou Y."/>
            <person name="Sauka-Spengler T."/>
            <person name="Schmutz J."/>
            <person name="Shin-I T."/>
            <person name="Toyoda A."/>
            <person name="Bronner-Fraser M."/>
            <person name="Fujiyama A."/>
            <person name="Holland L.Z."/>
            <person name="Holland P.W.H."/>
            <person name="Satoh N."/>
            <person name="Rokhsar D.S."/>
        </authorList>
    </citation>
    <scope>NUCLEOTIDE SEQUENCE [LARGE SCALE GENOMIC DNA]</scope>
    <source>
        <strain evidence="12">S238N-H82</strain>
        <tissue evidence="12">Testes</tissue>
    </source>
</reference>
<dbReference type="InterPro" id="IPR019497">
    <property type="entry name" value="Sorting_nexin_WASP-bd-dom"/>
</dbReference>
<dbReference type="GO" id="GO:0035091">
    <property type="term" value="F:phosphatidylinositol binding"/>
    <property type="evidence" value="ECO:0007669"/>
    <property type="project" value="InterPro"/>
</dbReference>